<sequence>MSTLEDINNAETRGMAGLVTRLARAFRPVSRRSVLLGTTVAATALATKPKDYVLRPVAAYATICGPGNTASSGWTVFCATINKGTNACPPGSFAAGWWKAADSSWCGGGYRYIVDCNAACTKCTTGCSDGICDSRCWNCSCGTGSTATCDQRRICCNAFRYGQCNTQVKCSGGVHCRVVSCVPPYRWTSCTTASLSDNRTSEHSTSLLPRWGVIEQKYRDMGAQASYLKASTGPIKSVGDGIGTFVQYQGGKIVTTRAHGTRAVYSWIDSKWQAMGGPLGAMGYPTSDQITGLRDGGWIQIFQRGCVTDSAGTTTQVVYDIRWTKWQAEGREKGLLGYPTGACAFNLRDSGWLQPFQGGAITDSASTTTQVVHNIRYTRWVQAGRENGSLGYPTGACAFNLRDSGWLQLFQGGAITDSASTSTQLVLGVMATAWAAASRQQGVLAYPVAGEVVESRGRHQVFQGGELWALGSGPARRVVGAVLAQWKSAGGATGRYGYPLTDTTSTADGRLTCTFEGGTIVA</sequence>
<dbReference type="InterPro" id="IPR006311">
    <property type="entry name" value="TAT_signal"/>
</dbReference>
<comment type="caution">
    <text evidence="1">The sequence shown here is derived from an EMBL/GenBank/DDBJ whole genome shotgun (WGS) entry which is preliminary data.</text>
</comment>
<dbReference type="AlphaFoldDB" id="A0A849HP47"/>
<protein>
    <submittedName>
        <fullName evidence="1">Uncharacterized protein</fullName>
    </submittedName>
</protein>
<gene>
    <name evidence="1" type="ORF">HJG52_19515</name>
</gene>
<reference evidence="1 2" key="1">
    <citation type="submission" date="2020-04" db="EMBL/GenBank/DDBJ databases">
        <title>Knoellia sp. isolate from air conditioner.</title>
        <authorList>
            <person name="Chea S."/>
            <person name="Kim D.-U."/>
        </authorList>
    </citation>
    <scope>NUCLEOTIDE SEQUENCE [LARGE SCALE GENOMIC DNA]</scope>
    <source>
        <strain evidence="1 2">DB2414S</strain>
    </source>
</reference>
<organism evidence="1 2">
    <name type="scientific">Knoellia koreensis</name>
    <dbReference type="NCBI Taxonomy" id="2730921"/>
    <lineage>
        <taxon>Bacteria</taxon>
        <taxon>Bacillati</taxon>
        <taxon>Actinomycetota</taxon>
        <taxon>Actinomycetes</taxon>
        <taxon>Micrococcales</taxon>
        <taxon>Intrasporangiaceae</taxon>
        <taxon>Knoellia</taxon>
    </lineage>
</organism>
<keyword evidence="2" id="KW-1185">Reference proteome</keyword>
<accession>A0A849HP47</accession>
<proteinExistence type="predicted"/>
<dbReference type="RefSeq" id="WP_171245316.1">
    <property type="nucleotide sequence ID" value="NZ_JABEPQ010000007.1"/>
</dbReference>
<dbReference type="PROSITE" id="PS51318">
    <property type="entry name" value="TAT"/>
    <property type="match status" value="1"/>
</dbReference>
<dbReference type="InterPro" id="IPR013207">
    <property type="entry name" value="LGFP"/>
</dbReference>
<dbReference type="Pfam" id="PF08310">
    <property type="entry name" value="LGFP"/>
    <property type="match status" value="5"/>
</dbReference>
<evidence type="ECO:0000313" key="1">
    <source>
        <dbReference type="EMBL" id="NNM48181.1"/>
    </source>
</evidence>
<evidence type="ECO:0000313" key="2">
    <source>
        <dbReference type="Proteomes" id="UP000588586"/>
    </source>
</evidence>
<dbReference type="Proteomes" id="UP000588586">
    <property type="component" value="Unassembled WGS sequence"/>
</dbReference>
<name>A0A849HP47_9MICO</name>
<dbReference type="EMBL" id="JABEPQ010000007">
    <property type="protein sequence ID" value="NNM48181.1"/>
    <property type="molecule type" value="Genomic_DNA"/>
</dbReference>